<dbReference type="OrthoDB" id="4140791at2759"/>
<reference evidence="1 2" key="1">
    <citation type="submission" date="2013-03" db="EMBL/GenBank/DDBJ databases">
        <title>The Genome Sequence of Cladophialophora yegresii CBS 114405.</title>
        <authorList>
            <consortium name="The Broad Institute Genomics Platform"/>
            <person name="Cuomo C."/>
            <person name="de Hoog S."/>
            <person name="Gorbushina A."/>
            <person name="Walker B."/>
            <person name="Young S.K."/>
            <person name="Zeng Q."/>
            <person name="Gargeya S."/>
            <person name="Fitzgerald M."/>
            <person name="Haas B."/>
            <person name="Abouelleil A."/>
            <person name="Allen A.W."/>
            <person name="Alvarado L."/>
            <person name="Arachchi H.M."/>
            <person name="Berlin A.M."/>
            <person name="Chapman S.B."/>
            <person name="Gainer-Dewar J."/>
            <person name="Goldberg J."/>
            <person name="Griggs A."/>
            <person name="Gujja S."/>
            <person name="Hansen M."/>
            <person name="Howarth C."/>
            <person name="Imamovic A."/>
            <person name="Ireland A."/>
            <person name="Larimer J."/>
            <person name="McCowan C."/>
            <person name="Murphy C."/>
            <person name="Pearson M."/>
            <person name="Poon T.W."/>
            <person name="Priest M."/>
            <person name="Roberts A."/>
            <person name="Saif S."/>
            <person name="Shea T."/>
            <person name="Sisk P."/>
            <person name="Sykes S."/>
            <person name="Wortman J."/>
            <person name="Nusbaum C."/>
            <person name="Birren B."/>
        </authorList>
    </citation>
    <scope>NUCLEOTIDE SEQUENCE [LARGE SCALE GENOMIC DNA]</scope>
    <source>
        <strain evidence="1 2">CBS 114405</strain>
    </source>
</reference>
<sequence length="111" mass="13303">MRKVMDTVSVDVLNQCREALLWMCFYGARFEWRINLQTKCLSPPRMWFSKAFAQQAEILGLTEWPQAQKILRRFVFHEFLEPYLPLWFDEALGAHIPRYKSHQRTLPIESV</sequence>
<dbReference type="GeneID" id="19183856"/>
<dbReference type="VEuPathDB" id="FungiDB:A1O7_09293"/>
<dbReference type="RefSeq" id="XP_007761471.1">
    <property type="nucleotide sequence ID" value="XM_007763281.1"/>
</dbReference>
<comment type="caution">
    <text evidence="1">The sequence shown here is derived from an EMBL/GenBank/DDBJ whole genome shotgun (WGS) entry which is preliminary data.</text>
</comment>
<proteinExistence type="predicted"/>
<keyword evidence="2" id="KW-1185">Reference proteome</keyword>
<protein>
    <submittedName>
        <fullName evidence="1">Uncharacterized protein</fullName>
    </submittedName>
</protein>
<gene>
    <name evidence="1" type="ORF">A1O7_09293</name>
</gene>
<dbReference type="HOGENOM" id="CLU_2158130_0_0_1"/>
<dbReference type="Proteomes" id="UP000019473">
    <property type="component" value="Unassembled WGS sequence"/>
</dbReference>
<accession>W9VPA1</accession>
<organism evidence="1 2">
    <name type="scientific">Cladophialophora yegresii CBS 114405</name>
    <dbReference type="NCBI Taxonomy" id="1182544"/>
    <lineage>
        <taxon>Eukaryota</taxon>
        <taxon>Fungi</taxon>
        <taxon>Dikarya</taxon>
        <taxon>Ascomycota</taxon>
        <taxon>Pezizomycotina</taxon>
        <taxon>Eurotiomycetes</taxon>
        <taxon>Chaetothyriomycetidae</taxon>
        <taxon>Chaetothyriales</taxon>
        <taxon>Herpotrichiellaceae</taxon>
        <taxon>Cladophialophora</taxon>
    </lineage>
</organism>
<evidence type="ECO:0000313" key="1">
    <source>
        <dbReference type="EMBL" id="EXJ53956.1"/>
    </source>
</evidence>
<dbReference type="EMBL" id="AMGW01000007">
    <property type="protein sequence ID" value="EXJ53956.1"/>
    <property type="molecule type" value="Genomic_DNA"/>
</dbReference>
<dbReference type="AlphaFoldDB" id="W9VPA1"/>
<name>W9VPA1_9EURO</name>
<evidence type="ECO:0000313" key="2">
    <source>
        <dbReference type="Proteomes" id="UP000019473"/>
    </source>
</evidence>